<dbReference type="OrthoDB" id="5342131at2759"/>
<reference evidence="1 2" key="1">
    <citation type="submission" date="2015-07" db="EMBL/GenBank/DDBJ databases">
        <title>Emmonsia species relationships and genome sequence.</title>
        <authorList>
            <person name="Cuomo C.A."/>
            <person name="Schwartz I.S."/>
            <person name="Kenyon C."/>
            <person name="de Hoog G.S."/>
            <person name="Govender N.P."/>
            <person name="Botha A."/>
            <person name="Moreno L."/>
            <person name="de Vries M."/>
            <person name="Munoz J.F."/>
            <person name="Stielow J.B."/>
        </authorList>
    </citation>
    <scope>NUCLEOTIDE SEQUENCE [LARGE SCALE GENOMIC DNA]</scope>
    <source>
        <strain evidence="1 2">CBS 136260</strain>
    </source>
</reference>
<dbReference type="EMBL" id="LGUA01001459">
    <property type="protein sequence ID" value="OAX78534.1"/>
    <property type="molecule type" value="Genomic_DNA"/>
</dbReference>
<dbReference type="STRING" id="1658172.A0A1B7NNY3"/>
<evidence type="ECO:0000313" key="2">
    <source>
        <dbReference type="Proteomes" id="UP000091918"/>
    </source>
</evidence>
<comment type="caution">
    <text evidence="1">The sequence shown here is derived from an EMBL/GenBank/DDBJ whole genome shotgun (WGS) entry which is preliminary data.</text>
</comment>
<dbReference type="AlphaFoldDB" id="A0A1B7NNY3"/>
<name>A0A1B7NNY3_9EURO</name>
<protein>
    <submittedName>
        <fullName evidence="1">Uncharacterized protein</fullName>
    </submittedName>
</protein>
<proteinExistence type="predicted"/>
<evidence type="ECO:0000313" key="1">
    <source>
        <dbReference type="EMBL" id="OAX78534.1"/>
    </source>
</evidence>
<dbReference type="Proteomes" id="UP000091918">
    <property type="component" value="Unassembled WGS sequence"/>
</dbReference>
<gene>
    <name evidence="1" type="ORF">ACJ72_07156</name>
</gene>
<organism evidence="1 2">
    <name type="scientific">Emergomyces africanus</name>
    <dbReference type="NCBI Taxonomy" id="1955775"/>
    <lineage>
        <taxon>Eukaryota</taxon>
        <taxon>Fungi</taxon>
        <taxon>Dikarya</taxon>
        <taxon>Ascomycota</taxon>
        <taxon>Pezizomycotina</taxon>
        <taxon>Eurotiomycetes</taxon>
        <taxon>Eurotiomycetidae</taxon>
        <taxon>Onygenales</taxon>
        <taxon>Ajellomycetaceae</taxon>
        <taxon>Emergomyces</taxon>
    </lineage>
</organism>
<accession>A0A1B7NNY3</accession>
<keyword evidence="2" id="KW-1185">Reference proteome</keyword>
<sequence length="444" mass="50966">MEVLPFLARQIQQNGYSPIYPKDILSSDAVFLIDEAQQTYSCLDLWYVAIKTQSMRQYGARFCLFSSYGSPITGALDYPKTFTPPILSPWQRISLTISSGPGSPDVALFYDATEYSDVIRRFCSHPARNSNLDIAAQEYIYSFTSGHPGAINSLLLYIHHYHRSSLKSGRIITITLNHVLEAMEDIGRLFSSLEGLPVAEVRKPEITELLLEVLKLGSVDFDKERREFLTCVENGWLQSDLLEDGQVICTFASGMHAKYVEYKFGATGNRPFPYEKYPDIESLCLAVVKRFSMSILRQIHESRRLGPAGKQRPVEAAFQDEFYRCYWEEVGRGIGICSEWTGSSSGHIDFLVIEPGWGIELLRDGDRVHEHCKRFRKDGQYFGWINKGLMKDWLILDCCHSYPQAAYPQEKQLWRLVFQEDYSTVHILDCENKEKFPKFCFVNH</sequence>